<dbReference type="RefSeq" id="WP_008306223.1">
    <property type="nucleotide sequence ID" value="NZ_BAEK01000080.1"/>
</dbReference>
<dbReference type="EMBL" id="BAEK01000080">
    <property type="protein sequence ID" value="GAC07294.1"/>
    <property type="molecule type" value="Genomic_DNA"/>
</dbReference>
<evidence type="ECO:0000259" key="7">
    <source>
        <dbReference type="Pfam" id="PF07715"/>
    </source>
</evidence>
<proteinExistence type="inferred from homology"/>
<reference evidence="8 9" key="1">
    <citation type="journal article" date="2014" name="Environ. Microbiol.">
        <title>Comparative genomics of the marine bacterial genus Glaciecola reveals the high degree of genomic diversity and genomic characteristic for cold adaptation.</title>
        <authorList>
            <person name="Qin Q.L."/>
            <person name="Xie B.B."/>
            <person name="Yu Y."/>
            <person name="Shu Y.L."/>
            <person name="Rong J.C."/>
            <person name="Zhang Y.J."/>
            <person name="Zhao D.L."/>
            <person name="Chen X.L."/>
            <person name="Zhang X.Y."/>
            <person name="Chen B."/>
            <person name="Zhou B.C."/>
            <person name="Zhang Y.Z."/>
        </authorList>
    </citation>
    <scope>NUCLEOTIDE SEQUENCE [LARGE SCALE GENOMIC DNA]</scope>
    <source>
        <strain evidence="8 9">NO2</strain>
    </source>
</reference>
<keyword evidence="9" id="KW-1185">Reference proteome</keyword>
<keyword evidence="5" id="KW-0732">Signal</keyword>
<evidence type="ECO:0000259" key="6">
    <source>
        <dbReference type="Pfam" id="PF00593"/>
    </source>
</evidence>
<evidence type="ECO:0000256" key="3">
    <source>
        <dbReference type="ARBA" id="ARBA00023237"/>
    </source>
</evidence>
<dbReference type="Pfam" id="PF00593">
    <property type="entry name" value="TonB_dep_Rec_b-barrel"/>
    <property type="match status" value="1"/>
</dbReference>
<feature type="domain" description="TonB-dependent receptor plug" evidence="7">
    <location>
        <begin position="54"/>
        <end position="152"/>
    </location>
</feature>
<keyword evidence="3" id="KW-0998">Cell outer membrane</keyword>
<dbReference type="CDD" id="cd01347">
    <property type="entry name" value="ligand_gated_channel"/>
    <property type="match status" value="1"/>
</dbReference>
<comment type="subcellular location">
    <subcellularLocation>
        <location evidence="1 4">Cell outer membrane</location>
    </subcellularLocation>
</comment>
<dbReference type="PANTHER" id="PTHR40980">
    <property type="entry name" value="PLUG DOMAIN-CONTAINING PROTEIN"/>
    <property type="match status" value="1"/>
</dbReference>
<evidence type="ECO:0000256" key="1">
    <source>
        <dbReference type="ARBA" id="ARBA00004442"/>
    </source>
</evidence>
<gene>
    <name evidence="8" type="ORF">GAGA_4469</name>
</gene>
<keyword evidence="4" id="KW-0798">TonB box</keyword>
<feature type="chain" id="PRO_5045549852" description="TonB-dependent receptor" evidence="5">
    <location>
        <begin position="25"/>
        <end position="930"/>
    </location>
</feature>
<dbReference type="InterPro" id="IPR010104">
    <property type="entry name" value="TonB_rcpt_bac"/>
</dbReference>
<protein>
    <recommendedName>
        <fullName evidence="10">TonB-dependent receptor</fullName>
    </recommendedName>
</protein>
<dbReference type="Gene3D" id="2.40.170.20">
    <property type="entry name" value="TonB-dependent receptor, beta-barrel domain"/>
    <property type="match status" value="1"/>
</dbReference>
<name>A0ABQ0ID47_9ALTE</name>
<organism evidence="8 9">
    <name type="scientific">Paraglaciecola agarilytica NO2</name>
    <dbReference type="NCBI Taxonomy" id="1125747"/>
    <lineage>
        <taxon>Bacteria</taxon>
        <taxon>Pseudomonadati</taxon>
        <taxon>Pseudomonadota</taxon>
        <taxon>Gammaproteobacteria</taxon>
        <taxon>Alteromonadales</taxon>
        <taxon>Alteromonadaceae</taxon>
        <taxon>Paraglaciecola</taxon>
    </lineage>
</organism>
<comment type="similarity">
    <text evidence="4">Belongs to the TonB-dependent receptor family.</text>
</comment>
<evidence type="ECO:0000256" key="2">
    <source>
        <dbReference type="ARBA" id="ARBA00023136"/>
    </source>
</evidence>
<evidence type="ECO:0000313" key="8">
    <source>
        <dbReference type="EMBL" id="GAC07294.1"/>
    </source>
</evidence>
<dbReference type="InterPro" id="IPR037066">
    <property type="entry name" value="Plug_dom_sf"/>
</dbReference>
<sequence length="930" mass="102358">MKTNLKTLHAACLLALGVTPCAWAQEPSEMEEIVVKGLRASMISSLAVKRDGIRVADVVSAEDVGQFPDSNVAESLQRITGVSIDRSGGEGQFITVRGLGPEFNTVLVNQRTIATGNNGREFSFDSLSSEIISSAEVYKSAQASVQSGGIGSVVNISTARPFDYSEPKLVLSALGRYDELSESTTPELTGVGAWMNNDKTFGAMLSASYSERDAQIDSAGISGHLLAGDSQFIVGDENASGLGIANTITQPNGRIPRAFTFEREEQSRERLTVNGAIQSRPNEDLDITVDGLFSSFDIDSSAQRTSFFFEPSYLNAEFDANNTLLGFNNPGTDFYENNPLLAGPTPSPNDNVVTGYGRDEETYQVGVNLKYALSSNFEIVADISTSKAERSTFNPFIVVGSLSSTSPRFEVLNGQDIPTISNLSNIDDISAQRAHFTRVSTESIEDEIFESRLDAHWFVDAGALVKLSFGAFNTQREKSFQAARSQFRSIYSGYSFDVPDELLMPYMFDDFLSSASGSGSIPLQGFTFDIEEYFSFLNANLDAAPNQSQAQAAIAADISGEYGVYTPRNEPSQGFLVDETVTAIYFDTEWEGSLGDRLPWSANIGFRIAKTDTSSKGVDQPVIRFEESPGDTLLEVVRGPASEIEIENDYTNFLPSANFKLELTDEMILRFGYSETITRPTLTALGVGNSFGGRSFAPTSTGGNPELEAFESTNYDISYEWYFSDVGFFGAAFFRKEFEQFIETQTLLIPNDVTFDNGETRSVDFEDTRQRNGEKGSINGFEVAGQYAFDHLPGFWSGFGLGANFTYVESDIDRSVASGAQGCDYNGLSPRSYNINGFYQKDGFQARIAYNYRAAFLVQCFDEQAQPRHREEYGQLDMQVSYDINEMLQVFVEGVNLTNEQTRDYSIFNNRFLNYRETGARYSVGVRATF</sequence>
<comment type="caution">
    <text evidence="8">The sequence shown here is derived from an EMBL/GenBank/DDBJ whole genome shotgun (WGS) entry which is preliminary data.</text>
</comment>
<dbReference type="Gene3D" id="2.170.130.10">
    <property type="entry name" value="TonB-dependent receptor, plug domain"/>
    <property type="match status" value="1"/>
</dbReference>
<dbReference type="SUPFAM" id="SSF56935">
    <property type="entry name" value="Porins"/>
    <property type="match status" value="1"/>
</dbReference>
<evidence type="ECO:0000256" key="5">
    <source>
        <dbReference type="SAM" id="SignalP"/>
    </source>
</evidence>
<feature type="domain" description="TonB-dependent receptor-like beta-barrel" evidence="6">
    <location>
        <begin position="553"/>
        <end position="897"/>
    </location>
</feature>
<dbReference type="Proteomes" id="UP000008372">
    <property type="component" value="Unassembled WGS sequence"/>
</dbReference>
<feature type="signal peptide" evidence="5">
    <location>
        <begin position="1"/>
        <end position="24"/>
    </location>
</feature>
<keyword evidence="2 4" id="KW-0472">Membrane</keyword>
<accession>A0ABQ0ID47</accession>
<dbReference type="InterPro" id="IPR012910">
    <property type="entry name" value="Plug_dom"/>
</dbReference>
<evidence type="ECO:0000313" key="9">
    <source>
        <dbReference type="Proteomes" id="UP000008372"/>
    </source>
</evidence>
<evidence type="ECO:0008006" key="10">
    <source>
        <dbReference type="Google" id="ProtNLM"/>
    </source>
</evidence>
<dbReference type="PANTHER" id="PTHR40980:SF3">
    <property type="entry name" value="TONB-DEPENDENT RECEPTOR-LIKE BETA-BARREL DOMAIN-CONTAINING PROTEIN"/>
    <property type="match status" value="1"/>
</dbReference>
<dbReference type="NCBIfam" id="TIGR01782">
    <property type="entry name" value="TonB-Xanth-Caul"/>
    <property type="match status" value="1"/>
</dbReference>
<dbReference type="Pfam" id="PF07715">
    <property type="entry name" value="Plug"/>
    <property type="match status" value="1"/>
</dbReference>
<dbReference type="InterPro" id="IPR000531">
    <property type="entry name" value="Beta-barrel_TonB"/>
</dbReference>
<dbReference type="InterPro" id="IPR036942">
    <property type="entry name" value="Beta-barrel_TonB_sf"/>
</dbReference>
<evidence type="ECO:0000256" key="4">
    <source>
        <dbReference type="RuleBase" id="RU003357"/>
    </source>
</evidence>